<reference evidence="3" key="1">
    <citation type="journal article" date="2021" name="IMA Fungus">
        <title>Genomic characterization of three marine fungi, including Emericellopsis atlantica sp. nov. with signatures of a generalist lifestyle and marine biomass degradation.</title>
        <authorList>
            <person name="Hagestad O.C."/>
            <person name="Hou L."/>
            <person name="Andersen J.H."/>
            <person name="Hansen E.H."/>
            <person name="Altermark B."/>
            <person name="Li C."/>
            <person name="Kuhnert E."/>
            <person name="Cox R.J."/>
            <person name="Crous P.W."/>
            <person name="Spatafora J.W."/>
            <person name="Lail K."/>
            <person name="Amirebrahimi M."/>
            <person name="Lipzen A."/>
            <person name="Pangilinan J."/>
            <person name="Andreopoulos W."/>
            <person name="Hayes R.D."/>
            <person name="Ng V."/>
            <person name="Grigoriev I.V."/>
            <person name="Jackson S.A."/>
            <person name="Sutton T.D.S."/>
            <person name="Dobson A.D.W."/>
            <person name="Rama T."/>
        </authorList>
    </citation>
    <scope>NUCLEOTIDE SEQUENCE</scope>
    <source>
        <strain evidence="3">TS7</strain>
    </source>
</reference>
<evidence type="ECO:0000313" key="3">
    <source>
        <dbReference type="EMBL" id="KAG9250780.1"/>
    </source>
</evidence>
<dbReference type="Proteomes" id="UP000887229">
    <property type="component" value="Unassembled WGS sequence"/>
</dbReference>
<dbReference type="InterPro" id="IPR016035">
    <property type="entry name" value="Acyl_Trfase/lysoPLipase"/>
</dbReference>
<comment type="caution">
    <text evidence="3">The sequence shown here is derived from an EMBL/GenBank/DDBJ whole genome shotgun (WGS) entry which is preliminary data.</text>
</comment>
<dbReference type="Gene3D" id="3.40.1090.10">
    <property type="entry name" value="Cytosolic phospholipase A2 catalytic domain"/>
    <property type="match status" value="1"/>
</dbReference>
<proteinExistence type="predicted"/>
<dbReference type="AlphaFoldDB" id="A0A9P7ZF06"/>
<dbReference type="Pfam" id="PF01734">
    <property type="entry name" value="Patatin"/>
    <property type="match status" value="1"/>
</dbReference>
<sequence>MHLFVDLFAELLHGSLKLSIAETLVSVVRPKRRRTLIKAASIGYIDVGECYAGPGTKLRQESGRPQRLLEQVRDPEEPHGIASLFLNNICPGSRHPSNARYHGEIHLHISHARATQPVLVADGDLPVHNRLPSAPRSYRCHETDEDYLPTDMHHARFVFPFIDMACLFVTNISGPDRAIEERSPTSPIRPHSQRMRVKVARIGQPAGPASLTRHFQSITIVTFSPTQRGMWQRKQLGTLRQKLYQAIRVVHRERRDRSFLFSARHTVAFLQAASRDLGRSPRSPVDLIQMARAANPIASDLATHLVNFFRGHNNDTLESCAIPTAASSLLLDQYPPRIHHFHPQDVFRSLYRDACAQATLELEEIRAATAIPPLPFDLSRSLERSMTELFPQLQQLDSARDTHRHQLTSVQLHQRLPSSESTYFVCVRRRPQYCLPCRHWICQIYVCTFARLNAGDPYLFHADEYLLYGATAGPCIRVRPATATTRILSINRGGTRGRAPLEFLNNFDVVFGTSSGALIACALCINGWPVDQCIKYFETSSKLAFEESRYSRIVRSLFHAAPFVAPAIELVKSLLIDYKYAADQLEAIQQEAYGARRSIINSAKASRAGTLVGVTLTSAQDSNTFIVTNYNAENHKNQEILIHILSMAVSYFTAHHIQGAGTFQDRGLGYNNPAPIAIKEAAILFPAAPKPSTVVSLGTGSAGSRTTASAGIATMWEDSQEEDKSHGAYFRFDMEYDGIQPALDDVTSMPHVAQIARDSVLGSPQMERLARRVRAELFYFELAATPRLVKGAYHCTGYILCRHRAGNEQFDVFMQQLTGRSAFHCLEWTTPDTSVSAAHRDGGGSFRLAVELRVLKRTTPCRITLQEGPSSFPYDISGSPFTLDWLMEQQKLGVSFSRANHR</sequence>
<dbReference type="InterPro" id="IPR002641">
    <property type="entry name" value="PNPLA_dom"/>
</dbReference>
<dbReference type="EMBL" id="MU251274">
    <property type="protein sequence ID" value="KAG9250780.1"/>
    <property type="molecule type" value="Genomic_DNA"/>
</dbReference>
<evidence type="ECO:0000259" key="2">
    <source>
        <dbReference type="Pfam" id="PF01734"/>
    </source>
</evidence>
<feature type="domain" description="PNPLA" evidence="2">
    <location>
        <begin position="502"/>
        <end position="678"/>
    </location>
</feature>
<dbReference type="GO" id="GO:0046486">
    <property type="term" value="P:glycerolipid metabolic process"/>
    <property type="evidence" value="ECO:0007669"/>
    <property type="project" value="UniProtKB-ARBA"/>
</dbReference>
<dbReference type="PANTHER" id="PTHR24185:SF8">
    <property type="entry name" value="PNPLA DOMAIN-CONTAINING PROTEIN"/>
    <property type="match status" value="1"/>
</dbReference>
<evidence type="ECO:0000256" key="1">
    <source>
        <dbReference type="ARBA" id="ARBA00023098"/>
    </source>
</evidence>
<protein>
    <recommendedName>
        <fullName evidence="2">PNPLA domain-containing protein</fullName>
    </recommendedName>
</protein>
<dbReference type="GO" id="GO:0047499">
    <property type="term" value="F:calcium-independent phospholipase A2 activity"/>
    <property type="evidence" value="ECO:0007669"/>
    <property type="project" value="TreeGrafter"/>
</dbReference>
<gene>
    <name evidence="3" type="ORF">F5Z01DRAFT_683750</name>
</gene>
<evidence type="ECO:0000313" key="4">
    <source>
        <dbReference type="Proteomes" id="UP000887229"/>
    </source>
</evidence>
<dbReference type="PANTHER" id="PTHR24185">
    <property type="entry name" value="CALCIUM-INDEPENDENT PHOSPHOLIPASE A2-GAMMA"/>
    <property type="match status" value="1"/>
</dbReference>
<dbReference type="OrthoDB" id="4766886at2759"/>
<dbReference type="GO" id="GO:0016020">
    <property type="term" value="C:membrane"/>
    <property type="evidence" value="ECO:0007669"/>
    <property type="project" value="TreeGrafter"/>
</dbReference>
<keyword evidence="4" id="KW-1185">Reference proteome</keyword>
<dbReference type="RefSeq" id="XP_046114704.1">
    <property type="nucleotide sequence ID" value="XM_046265877.1"/>
</dbReference>
<dbReference type="SUPFAM" id="SSF52151">
    <property type="entry name" value="FabD/lysophospholipase-like"/>
    <property type="match status" value="1"/>
</dbReference>
<accession>A0A9P7ZF06</accession>
<name>A0A9P7ZF06_9HYPO</name>
<dbReference type="GO" id="GO:0019369">
    <property type="term" value="P:arachidonate metabolic process"/>
    <property type="evidence" value="ECO:0007669"/>
    <property type="project" value="TreeGrafter"/>
</dbReference>
<keyword evidence="1" id="KW-0443">Lipid metabolism</keyword>
<organism evidence="3 4">
    <name type="scientific">Emericellopsis atlantica</name>
    <dbReference type="NCBI Taxonomy" id="2614577"/>
    <lineage>
        <taxon>Eukaryota</taxon>
        <taxon>Fungi</taxon>
        <taxon>Dikarya</taxon>
        <taxon>Ascomycota</taxon>
        <taxon>Pezizomycotina</taxon>
        <taxon>Sordariomycetes</taxon>
        <taxon>Hypocreomycetidae</taxon>
        <taxon>Hypocreales</taxon>
        <taxon>Bionectriaceae</taxon>
        <taxon>Emericellopsis</taxon>
    </lineage>
</organism>
<dbReference type="GeneID" id="70296780"/>